<proteinExistence type="predicted"/>
<evidence type="ECO:0000313" key="5">
    <source>
        <dbReference type="Proteomes" id="UP000707731"/>
    </source>
</evidence>
<dbReference type="Pfam" id="PF26527">
    <property type="entry name" value="DUF8176"/>
    <property type="match status" value="1"/>
</dbReference>
<feature type="region of interest" description="Disordered" evidence="1">
    <location>
        <begin position="105"/>
        <end position="130"/>
    </location>
</feature>
<organism evidence="4 5">
    <name type="scientific">Nocardia higoensis</name>
    <dbReference type="NCBI Taxonomy" id="228599"/>
    <lineage>
        <taxon>Bacteria</taxon>
        <taxon>Bacillati</taxon>
        <taxon>Actinomycetota</taxon>
        <taxon>Actinomycetes</taxon>
        <taxon>Mycobacteriales</taxon>
        <taxon>Nocardiaceae</taxon>
        <taxon>Nocardia</taxon>
    </lineage>
</organism>
<keyword evidence="5" id="KW-1185">Reference proteome</keyword>
<feature type="compositionally biased region" description="Low complexity" evidence="1">
    <location>
        <begin position="119"/>
        <end position="130"/>
    </location>
</feature>
<dbReference type="EMBL" id="JADLQN010000001">
    <property type="protein sequence ID" value="MBF6354208.1"/>
    <property type="molecule type" value="Genomic_DNA"/>
</dbReference>
<keyword evidence="2" id="KW-0472">Membrane</keyword>
<evidence type="ECO:0000313" key="4">
    <source>
        <dbReference type="EMBL" id="MBF6354208.1"/>
    </source>
</evidence>
<accession>A0ABS0DBW9</accession>
<feature type="transmembrane region" description="Helical" evidence="2">
    <location>
        <begin position="76"/>
        <end position="100"/>
    </location>
</feature>
<dbReference type="InterPro" id="IPR058489">
    <property type="entry name" value="DUF8176"/>
</dbReference>
<sequence>MNRWDPGARPHAPESAAPDAQSPGGDRFDGQDWLPGTARRKTPEIVDRSGAGATDLFPEEDVFAQMIDRSPKRGPLLRWAPVVLGCLAAVALVAAATIFLRDDGAPRQASTTEAVPTEAGDAAPAAQCPAERVGDRIQGNGVGGTDSGPAVIFAFQYAYYVQRSAELARATVAPDASVPTDEEIQQGIDSVPVGTTHCVAINPGAFTGQYRVVVTEHRPGRTPVSYNPQLVSVAESGGRTLITSISAA</sequence>
<feature type="region of interest" description="Disordered" evidence="1">
    <location>
        <begin position="1"/>
        <end position="53"/>
    </location>
</feature>
<feature type="compositionally biased region" description="Basic and acidic residues" evidence="1">
    <location>
        <begin position="1"/>
        <end position="12"/>
    </location>
</feature>
<dbReference type="Proteomes" id="UP000707731">
    <property type="component" value="Unassembled WGS sequence"/>
</dbReference>
<keyword evidence="2" id="KW-1133">Transmembrane helix</keyword>
<evidence type="ECO:0000256" key="1">
    <source>
        <dbReference type="SAM" id="MobiDB-lite"/>
    </source>
</evidence>
<feature type="domain" description="DUF8176" evidence="3">
    <location>
        <begin position="126"/>
        <end position="245"/>
    </location>
</feature>
<evidence type="ECO:0000256" key="2">
    <source>
        <dbReference type="SAM" id="Phobius"/>
    </source>
</evidence>
<gene>
    <name evidence="4" type="ORF">IU449_06575</name>
</gene>
<keyword evidence="2" id="KW-0812">Transmembrane</keyword>
<dbReference type="RefSeq" id="WP_195001002.1">
    <property type="nucleotide sequence ID" value="NZ_JADLQN010000001.1"/>
</dbReference>
<comment type="caution">
    <text evidence="4">The sequence shown here is derived from an EMBL/GenBank/DDBJ whole genome shotgun (WGS) entry which is preliminary data.</text>
</comment>
<reference evidence="4 5" key="1">
    <citation type="submission" date="2020-10" db="EMBL/GenBank/DDBJ databases">
        <title>Identification of Nocardia species via Next-generation sequencing and recognition of intraspecies genetic diversity.</title>
        <authorList>
            <person name="Li P."/>
            <person name="Li P."/>
            <person name="Lu B."/>
        </authorList>
    </citation>
    <scope>NUCLEOTIDE SEQUENCE [LARGE SCALE GENOMIC DNA]</scope>
    <source>
        <strain evidence="4 5">BJ06-0143</strain>
    </source>
</reference>
<name>A0ABS0DBW9_9NOCA</name>
<protein>
    <recommendedName>
        <fullName evidence="3">DUF8176 domain-containing protein</fullName>
    </recommendedName>
</protein>
<evidence type="ECO:0000259" key="3">
    <source>
        <dbReference type="Pfam" id="PF26527"/>
    </source>
</evidence>